<keyword evidence="1" id="KW-1133">Transmembrane helix</keyword>
<feature type="transmembrane region" description="Helical" evidence="1">
    <location>
        <begin position="117"/>
        <end position="140"/>
    </location>
</feature>
<organism evidence="2 3">
    <name type="scientific">Ancylobacter mangrovi</name>
    <dbReference type="NCBI Taxonomy" id="2972472"/>
    <lineage>
        <taxon>Bacteria</taxon>
        <taxon>Pseudomonadati</taxon>
        <taxon>Pseudomonadota</taxon>
        <taxon>Alphaproteobacteria</taxon>
        <taxon>Hyphomicrobiales</taxon>
        <taxon>Xanthobacteraceae</taxon>
        <taxon>Ancylobacter</taxon>
    </lineage>
</organism>
<evidence type="ECO:0000313" key="2">
    <source>
        <dbReference type="EMBL" id="MCS0497597.1"/>
    </source>
</evidence>
<feature type="transmembrane region" description="Helical" evidence="1">
    <location>
        <begin position="55"/>
        <end position="76"/>
    </location>
</feature>
<reference evidence="2" key="1">
    <citation type="submission" date="2022-08" db="EMBL/GenBank/DDBJ databases">
        <authorList>
            <person name="Li F."/>
        </authorList>
    </citation>
    <scope>NUCLEOTIDE SEQUENCE</scope>
    <source>
        <strain evidence="2">MQZ15Z-1</strain>
    </source>
</reference>
<evidence type="ECO:0000256" key="1">
    <source>
        <dbReference type="SAM" id="Phobius"/>
    </source>
</evidence>
<dbReference type="RefSeq" id="WP_258734744.1">
    <property type="nucleotide sequence ID" value="NZ_JANTHZ010000013.1"/>
</dbReference>
<evidence type="ECO:0000313" key="3">
    <source>
        <dbReference type="Proteomes" id="UP001151088"/>
    </source>
</evidence>
<feature type="transmembrane region" description="Helical" evidence="1">
    <location>
        <begin position="26"/>
        <end position="43"/>
    </location>
</feature>
<proteinExistence type="predicted"/>
<sequence>MMLRLLSRLRGADRREPAVWPWPSRIPAMIFAYGGAIIAVLMIERLMHSLMSANYAAIAVVPGGLAAGICAFALSFTPRSRLFVLVAVLVVSLLPLAVVFLSIDFKEYEALFEHRAIILAPIFAATIVIVTGALIVGGVFPSRRGSPPA</sequence>
<accession>A0A9X2PM22</accession>
<dbReference type="AlphaFoldDB" id="A0A9X2PM22"/>
<protein>
    <submittedName>
        <fullName evidence="2">Uncharacterized protein</fullName>
    </submittedName>
</protein>
<keyword evidence="1" id="KW-0472">Membrane</keyword>
<comment type="caution">
    <text evidence="2">The sequence shown here is derived from an EMBL/GenBank/DDBJ whole genome shotgun (WGS) entry which is preliminary data.</text>
</comment>
<name>A0A9X2PM22_9HYPH</name>
<keyword evidence="3" id="KW-1185">Reference proteome</keyword>
<dbReference type="EMBL" id="JANTHZ010000013">
    <property type="protein sequence ID" value="MCS0497597.1"/>
    <property type="molecule type" value="Genomic_DNA"/>
</dbReference>
<gene>
    <name evidence="2" type="ORF">NVS89_21125</name>
</gene>
<dbReference type="Proteomes" id="UP001151088">
    <property type="component" value="Unassembled WGS sequence"/>
</dbReference>
<feature type="transmembrane region" description="Helical" evidence="1">
    <location>
        <begin position="82"/>
        <end position="105"/>
    </location>
</feature>
<keyword evidence="1" id="KW-0812">Transmembrane</keyword>